<dbReference type="Proteomes" id="UP001165960">
    <property type="component" value="Unassembled WGS sequence"/>
</dbReference>
<sequence>MVNRPKRNKKPVVRYTNVPAQRVNQAPKRMPKFPVVTAHKHSSVLASEGTDFTKMLGGKINTAFCISLSTVSYKPSTSLSKSGSQDSGMPTSNQLSTIAKKRSCGNKSKTTSTTPTNKNDEPTPNLANFLKTLNKSEVGITLIAIQEDSQGSYIELSTILHWEKLPILHFCGPVVMWSTLMLALENPYMISTKRLEVGNNIHWHIPQLKLVRYAQLCLQDFSFDGIYLTDDQISCALEFLELVFLAWSDPWSAVGPVPLWHGSDSHEYRLKREMGTALELLSYNWAGSRQSMTLVGNLVLSGSKVVYHQRLHHMPKYVKWLLEVMYSVGGKTPKEYAQQESLLWECILLGLAFPYSIGVNCVNFLPVDNSPFLPFAFCWLPSVWITYAAIAKVLIQLRLGLEAAVSQ</sequence>
<keyword evidence="2" id="KW-1185">Reference proteome</keyword>
<proteinExistence type="predicted"/>
<accession>A0ACC2S353</accession>
<evidence type="ECO:0000313" key="1">
    <source>
        <dbReference type="EMBL" id="KAJ9056812.1"/>
    </source>
</evidence>
<evidence type="ECO:0000313" key="2">
    <source>
        <dbReference type="Proteomes" id="UP001165960"/>
    </source>
</evidence>
<organism evidence="1 2">
    <name type="scientific">Entomophthora muscae</name>
    <dbReference type="NCBI Taxonomy" id="34485"/>
    <lineage>
        <taxon>Eukaryota</taxon>
        <taxon>Fungi</taxon>
        <taxon>Fungi incertae sedis</taxon>
        <taxon>Zoopagomycota</taxon>
        <taxon>Entomophthoromycotina</taxon>
        <taxon>Entomophthoromycetes</taxon>
        <taxon>Entomophthorales</taxon>
        <taxon>Entomophthoraceae</taxon>
        <taxon>Entomophthora</taxon>
    </lineage>
</organism>
<reference evidence="1" key="1">
    <citation type="submission" date="2022-04" db="EMBL/GenBank/DDBJ databases">
        <title>Genome of the entomopathogenic fungus Entomophthora muscae.</title>
        <authorList>
            <person name="Elya C."/>
            <person name="Lovett B.R."/>
            <person name="Lee E."/>
            <person name="Macias A.M."/>
            <person name="Hajek A.E."/>
            <person name="De Bivort B.L."/>
            <person name="Kasson M.T."/>
            <person name="De Fine Licht H.H."/>
            <person name="Stajich J.E."/>
        </authorList>
    </citation>
    <scope>NUCLEOTIDE SEQUENCE</scope>
    <source>
        <strain evidence="1">Berkeley</strain>
    </source>
</reference>
<comment type="caution">
    <text evidence="1">The sequence shown here is derived from an EMBL/GenBank/DDBJ whole genome shotgun (WGS) entry which is preliminary data.</text>
</comment>
<name>A0ACC2S353_9FUNG</name>
<dbReference type="EMBL" id="QTSX02005870">
    <property type="protein sequence ID" value="KAJ9056812.1"/>
    <property type="molecule type" value="Genomic_DNA"/>
</dbReference>
<protein>
    <submittedName>
        <fullName evidence="1">Uncharacterized protein</fullName>
    </submittedName>
</protein>
<gene>
    <name evidence="1" type="ORF">DSO57_1029170</name>
</gene>